<feature type="chain" id="PRO_5002667590" description="DinB-like domain-containing protein" evidence="1">
    <location>
        <begin position="23"/>
        <end position="187"/>
    </location>
</feature>
<dbReference type="AlphaFoldDB" id="A4CNQ7"/>
<evidence type="ECO:0000313" key="2">
    <source>
        <dbReference type="EMBL" id="EAR14524.1"/>
    </source>
</evidence>
<dbReference type="HOGENOM" id="CLU_104069_0_0_10"/>
<dbReference type="Gene3D" id="1.20.120.450">
    <property type="entry name" value="dinb family like domain"/>
    <property type="match status" value="1"/>
</dbReference>
<keyword evidence="3" id="KW-1185">Reference proteome</keyword>
<protein>
    <recommendedName>
        <fullName evidence="4">DinB-like domain-containing protein</fullName>
    </recommendedName>
</protein>
<gene>
    <name evidence="2" type="ordered locus">RB2501_00571</name>
</gene>
<dbReference type="eggNOG" id="COG2318">
    <property type="taxonomic scope" value="Bacteria"/>
</dbReference>
<dbReference type="STRING" id="313596.RB2501_00571"/>
<organism evidence="2 3">
    <name type="scientific">Robiginitalea biformata (strain ATCC BAA-864 / DSM 15991 / KCTC 12146 / HTCC2501)</name>
    <dbReference type="NCBI Taxonomy" id="313596"/>
    <lineage>
        <taxon>Bacteria</taxon>
        <taxon>Pseudomonadati</taxon>
        <taxon>Bacteroidota</taxon>
        <taxon>Flavobacteriia</taxon>
        <taxon>Flavobacteriales</taxon>
        <taxon>Flavobacteriaceae</taxon>
        <taxon>Robiginitalea</taxon>
    </lineage>
</organism>
<dbReference type="KEGG" id="rbi:RB2501_00571"/>
<dbReference type="OrthoDB" id="117483at2"/>
<keyword evidence="1" id="KW-0732">Signal</keyword>
<dbReference type="Pfam" id="PF04978">
    <property type="entry name" value="MST"/>
    <property type="match status" value="1"/>
</dbReference>
<accession>A4CNQ7</accession>
<sequence length="187" mass="20928">MKNIIRLVLLMGIVGLNAPAKAQYAVEPVEGFTPQIGIVVDMLEEIKDRIEADVRDLSLAETDFRFDDRANSIGALIMHLAATEAYYQIETLEGNAWSAEDMAFWGAASDLGEASRETFTGKPIAHYLDIWDTVREKTLGGLKSRDDAWLASEIEEGVNNHWVWFHVLEHASAHMGQIALVKQRFPD</sequence>
<name>A4CNQ7_ROBBH</name>
<feature type="signal peptide" evidence="1">
    <location>
        <begin position="1"/>
        <end position="22"/>
    </location>
</feature>
<dbReference type="SUPFAM" id="SSF109854">
    <property type="entry name" value="DinB/YfiT-like putative metalloenzymes"/>
    <property type="match status" value="1"/>
</dbReference>
<reference evidence="2 3" key="1">
    <citation type="journal article" date="2009" name="J. Bacteriol.">
        <title>Complete genome sequence of Robiginitalea biformata HTCC2501.</title>
        <authorList>
            <person name="Oh H.M."/>
            <person name="Giovannoni S.J."/>
            <person name="Lee K."/>
            <person name="Ferriera S."/>
            <person name="Johnson J."/>
            <person name="Cho J.C."/>
        </authorList>
    </citation>
    <scope>NUCLEOTIDE SEQUENCE [LARGE SCALE GENOMIC DNA]</scope>
    <source>
        <strain evidence="3">ATCC BAA-864 / HTCC2501 / KCTC 12146</strain>
    </source>
</reference>
<dbReference type="InterPro" id="IPR007061">
    <property type="entry name" value="MST-like"/>
</dbReference>
<evidence type="ECO:0000256" key="1">
    <source>
        <dbReference type="SAM" id="SignalP"/>
    </source>
</evidence>
<dbReference type="InterPro" id="IPR034660">
    <property type="entry name" value="DinB/YfiT-like"/>
</dbReference>
<dbReference type="RefSeq" id="WP_015755312.1">
    <property type="nucleotide sequence ID" value="NC_013222.1"/>
</dbReference>
<dbReference type="EMBL" id="CP001712">
    <property type="protein sequence ID" value="EAR14524.1"/>
    <property type="molecule type" value="Genomic_DNA"/>
</dbReference>
<evidence type="ECO:0000313" key="3">
    <source>
        <dbReference type="Proteomes" id="UP000009049"/>
    </source>
</evidence>
<proteinExistence type="predicted"/>
<dbReference type="Proteomes" id="UP000009049">
    <property type="component" value="Chromosome"/>
</dbReference>
<evidence type="ECO:0008006" key="4">
    <source>
        <dbReference type="Google" id="ProtNLM"/>
    </source>
</evidence>